<feature type="chain" id="PRO_5013133708" evidence="1">
    <location>
        <begin position="23"/>
        <end position="282"/>
    </location>
</feature>
<keyword evidence="3" id="KW-1185">Reference proteome</keyword>
<protein>
    <submittedName>
        <fullName evidence="2">Uncharacterized protein</fullName>
    </submittedName>
</protein>
<proteinExistence type="predicted"/>
<sequence>MGRKIFCAFAIGMAVNFNLANAEPISPDGQTFQAILHKRLDAGSPYIIIPLISGGDLERKFAHSLLDELWTKDSYRTHLTNWLASQPAVEEGKLVGMWYAHYHKAFVDSFDLLKDNTVKKLWRLNDQNAVYALSRADCDSRSGEDIGNMLLVARNDFLGAHSRGISADLATAIAGEFSRQDNPKSGDRPVASVMSALTVRTLKAVAATLPDKDGEQLVNAYSYRPDAPTLSEAAMCQRGWIVAHAVEDSALSDSGVSSSIMRRTMTATAYSTAFRVLYKGQK</sequence>
<dbReference type="Proteomes" id="UP000184339">
    <property type="component" value="Unassembled WGS sequence"/>
</dbReference>
<reference evidence="3" key="1">
    <citation type="submission" date="2016-11" db="EMBL/GenBank/DDBJ databases">
        <authorList>
            <person name="Varghese N."/>
            <person name="Submissions S."/>
        </authorList>
    </citation>
    <scope>NUCLEOTIDE SEQUENCE [LARGE SCALE GENOMIC DNA]</scope>
    <source>
        <strain evidence="3">Sac-22</strain>
    </source>
</reference>
<feature type="signal peptide" evidence="1">
    <location>
        <begin position="1"/>
        <end position="22"/>
    </location>
</feature>
<evidence type="ECO:0000256" key="1">
    <source>
        <dbReference type="SAM" id="SignalP"/>
    </source>
</evidence>
<name>A0A1M7R6B9_9BURK</name>
<dbReference type="RefSeq" id="WP_072787826.1">
    <property type="nucleotide sequence ID" value="NZ_FRCX01000011.1"/>
</dbReference>
<dbReference type="EMBL" id="FRCX01000011">
    <property type="protein sequence ID" value="SHN41029.1"/>
    <property type="molecule type" value="Genomic_DNA"/>
</dbReference>
<evidence type="ECO:0000313" key="3">
    <source>
        <dbReference type="Proteomes" id="UP000184339"/>
    </source>
</evidence>
<gene>
    <name evidence="2" type="ORF">SAMN05192549_111151</name>
</gene>
<keyword evidence="1" id="KW-0732">Signal</keyword>
<accession>A0A1M7R6B9</accession>
<evidence type="ECO:0000313" key="2">
    <source>
        <dbReference type="EMBL" id="SHN41029.1"/>
    </source>
</evidence>
<organism evidence="2 3">
    <name type="scientific">Duganella sacchari</name>
    <dbReference type="NCBI Taxonomy" id="551987"/>
    <lineage>
        <taxon>Bacteria</taxon>
        <taxon>Pseudomonadati</taxon>
        <taxon>Pseudomonadota</taxon>
        <taxon>Betaproteobacteria</taxon>
        <taxon>Burkholderiales</taxon>
        <taxon>Oxalobacteraceae</taxon>
        <taxon>Telluria group</taxon>
        <taxon>Duganella</taxon>
    </lineage>
</organism>
<dbReference type="AlphaFoldDB" id="A0A1M7R6B9"/>